<sequence length="220" mass="24759">MAVSVPVRLRTFTHADTNTMVSNILAVWHRATDDQRERGRHWYRIAHDLAKTMACGDARKGAGVIAALSAQTPWLRNIRQASALCAGEPVVNVRDRLDKARRILVGEDPLRVLPAGLKTMHFYQCIADPDDHRSVVIDRHAHDIAVGARYGNTDRGLSYRPRYELFAQAYRLAALRVHVLPSVIQATTWLVWTEERAASDPTRKTHLRDPRPTTSATRTA</sequence>
<name>A0ABT5Z3G4_9ACTN</name>
<organism evidence="2 3">
    <name type="scientific">Streptantibioticus ferralitis</name>
    <dbReference type="NCBI Taxonomy" id="236510"/>
    <lineage>
        <taxon>Bacteria</taxon>
        <taxon>Bacillati</taxon>
        <taxon>Actinomycetota</taxon>
        <taxon>Actinomycetes</taxon>
        <taxon>Kitasatosporales</taxon>
        <taxon>Streptomycetaceae</taxon>
        <taxon>Streptantibioticus</taxon>
    </lineage>
</organism>
<gene>
    <name evidence="2" type="ORF">P2L57_22380</name>
</gene>
<evidence type="ECO:0000313" key="3">
    <source>
        <dbReference type="Proteomes" id="UP001220022"/>
    </source>
</evidence>
<evidence type="ECO:0000256" key="1">
    <source>
        <dbReference type="SAM" id="MobiDB-lite"/>
    </source>
</evidence>
<protein>
    <submittedName>
        <fullName evidence="2">Uncharacterized protein</fullName>
    </submittedName>
</protein>
<accession>A0ABT5Z3G4</accession>
<evidence type="ECO:0000313" key="2">
    <source>
        <dbReference type="EMBL" id="MDF2258365.1"/>
    </source>
</evidence>
<feature type="compositionally biased region" description="Basic and acidic residues" evidence="1">
    <location>
        <begin position="200"/>
        <end position="211"/>
    </location>
</feature>
<dbReference type="EMBL" id="JARHTQ010000015">
    <property type="protein sequence ID" value="MDF2258365.1"/>
    <property type="molecule type" value="Genomic_DNA"/>
</dbReference>
<dbReference type="RefSeq" id="WP_275817313.1">
    <property type="nucleotide sequence ID" value="NZ_BAAANM010000007.1"/>
</dbReference>
<dbReference type="Proteomes" id="UP001220022">
    <property type="component" value="Unassembled WGS sequence"/>
</dbReference>
<proteinExistence type="predicted"/>
<dbReference type="Pfam" id="PF23802">
    <property type="entry name" value="DUF7178"/>
    <property type="match status" value="1"/>
</dbReference>
<keyword evidence="3" id="KW-1185">Reference proteome</keyword>
<feature type="region of interest" description="Disordered" evidence="1">
    <location>
        <begin position="200"/>
        <end position="220"/>
    </location>
</feature>
<reference evidence="2 3" key="1">
    <citation type="submission" date="2023-03" db="EMBL/GenBank/DDBJ databases">
        <title>Draft genome sequence of type strain Streptomyces ferralitis JCM 14344.</title>
        <authorList>
            <person name="Klaysubun C."/>
            <person name="Duangmal K."/>
        </authorList>
    </citation>
    <scope>NUCLEOTIDE SEQUENCE [LARGE SCALE GENOMIC DNA]</scope>
    <source>
        <strain evidence="2 3">JCM 14344</strain>
    </source>
</reference>
<comment type="caution">
    <text evidence="2">The sequence shown here is derived from an EMBL/GenBank/DDBJ whole genome shotgun (WGS) entry which is preliminary data.</text>
</comment>
<dbReference type="InterPro" id="IPR055602">
    <property type="entry name" value="DUF7178"/>
</dbReference>